<evidence type="ECO:0000256" key="6">
    <source>
        <dbReference type="ARBA" id="ARBA00023014"/>
    </source>
</evidence>
<comment type="caution">
    <text evidence="8">The sequence shown here is derived from an EMBL/GenBank/DDBJ whole genome shotgun (WGS) entry which is preliminary data.</text>
</comment>
<dbReference type="InterPro" id="IPR050157">
    <property type="entry name" value="PSI_iron-sulfur_center"/>
</dbReference>
<keyword evidence="9" id="KW-1185">Reference proteome</keyword>
<comment type="function">
    <text evidence="1">Ferredoxins are iron-sulfur proteins that transfer electrons in a wide variety of metabolic reactions.</text>
</comment>
<proteinExistence type="predicted"/>
<dbReference type="GO" id="GO:0051539">
    <property type="term" value="F:4 iron, 4 sulfur cluster binding"/>
    <property type="evidence" value="ECO:0007669"/>
    <property type="project" value="UniProtKB-KW"/>
</dbReference>
<dbReference type="Pfam" id="PF13237">
    <property type="entry name" value="Fer4_10"/>
    <property type="match status" value="1"/>
</dbReference>
<evidence type="ECO:0000256" key="4">
    <source>
        <dbReference type="ARBA" id="ARBA00022723"/>
    </source>
</evidence>
<evidence type="ECO:0000256" key="3">
    <source>
        <dbReference type="ARBA" id="ARBA00022485"/>
    </source>
</evidence>
<keyword evidence="3" id="KW-0004">4Fe-4S</keyword>
<dbReference type="InterPro" id="IPR017896">
    <property type="entry name" value="4Fe4S_Fe-S-bd"/>
</dbReference>
<gene>
    <name evidence="8" type="ORF">H8705_11190</name>
</gene>
<dbReference type="Pfam" id="PF04015">
    <property type="entry name" value="DUF362"/>
    <property type="match status" value="1"/>
</dbReference>
<dbReference type="AlphaFoldDB" id="A0A926ER10"/>
<name>A0A926ER10_9FIRM</name>
<evidence type="ECO:0000259" key="7">
    <source>
        <dbReference type="PROSITE" id="PS51379"/>
    </source>
</evidence>
<dbReference type="RefSeq" id="WP_262395867.1">
    <property type="nucleotide sequence ID" value="NZ_JACRTD010000008.1"/>
</dbReference>
<evidence type="ECO:0000256" key="5">
    <source>
        <dbReference type="ARBA" id="ARBA00023004"/>
    </source>
</evidence>
<dbReference type="GO" id="GO:0046872">
    <property type="term" value="F:metal ion binding"/>
    <property type="evidence" value="ECO:0007669"/>
    <property type="project" value="UniProtKB-KW"/>
</dbReference>
<evidence type="ECO:0000313" key="9">
    <source>
        <dbReference type="Proteomes" id="UP000623678"/>
    </source>
</evidence>
<keyword evidence="6" id="KW-0411">Iron-sulfur</keyword>
<dbReference type="PANTHER" id="PTHR24960">
    <property type="entry name" value="PHOTOSYSTEM I IRON-SULFUR CENTER-RELATED"/>
    <property type="match status" value="1"/>
</dbReference>
<evidence type="ECO:0000313" key="8">
    <source>
        <dbReference type="EMBL" id="MBC8586146.1"/>
    </source>
</evidence>
<dbReference type="EMBL" id="JACRTD010000008">
    <property type="protein sequence ID" value="MBC8586146.1"/>
    <property type="molecule type" value="Genomic_DNA"/>
</dbReference>
<reference evidence="8" key="1">
    <citation type="submission" date="2020-08" db="EMBL/GenBank/DDBJ databases">
        <title>Genome public.</title>
        <authorList>
            <person name="Liu C."/>
            <person name="Sun Q."/>
        </authorList>
    </citation>
    <scope>NUCLEOTIDE SEQUENCE</scope>
    <source>
        <strain evidence="8">NSJ-64</strain>
    </source>
</reference>
<accession>A0A926ER10</accession>
<dbReference type="PROSITE" id="PS51379">
    <property type="entry name" value="4FE4S_FER_2"/>
    <property type="match status" value="2"/>
</dbReference>
<dbReference type="InterPro" id="IPR017900">
    <property type="entry name" value="4Fe4S_Fe_S_CS"/>
</dbReference>
<keyword evidence="4" id="KW-0479">Metal-binding</keyword>
<feature type="domain" description="4Fe-4S ferredoxin-type" evidence="7">
    <location>
        <begin position="348"/>
        <end position="376"/>
    </location>
</feature>
<dbReference type="Gene3D" id="3.30.70.20">
    <property type="match status" value="1"/>
</dbReference>
<protein>
    <recommendedName>
        <fullName evidence="2">Ferredoxin</fullName>
    </recommendedName>
</protein>
<dbReference type="PROSITE" id="PS00198">
    <property type="entry name" value="4FE4S_FER_1"/>
    <property type="match status" value="1"/>
</dbReference>
<evidence type="ECO:0000256" key="1">
    <source>
        <dbReference type="ARBA" id="ARBA00003532"/>
    </source>
</evidence>
<feature type="domain" description="4Fe-4S ferredoxin-type" evidence="7">
    <location>
        <begin position="318"/>
        <end position="347"/>
    </location>
</feature>
<dbReference type="SUPFAM" id="SSF54862">
    <property type="entry name" value="4Fe-4S ferredoxins"/>
    <property type="match status" value="1"/>
</dbReference>
<keyword evidence="5" id="KW-0408">Iron</keyword>
<dbReference type="Proteomes" id="UP000623678">
    <property type="component" value="Unassembled WGS sequence"/>
</dbReference>
<dbReference type="InterPro" id="IPR007160">
    <property type="entry name" value="DUF362"/>
</dbReference>
<organism evidence="8 9">
    <name type="scientific">Youxingia wuxianensis</name>
    <dbReference type="NCBI Taxonomy" id="2763678"/>
    <lineage>
        <taxon>Bacteria</taxon>
        <taxon>Bacillati</taxon>
        <taxon>Bacillota</taxon>
        <taxon>Clostridia</taxon>
        <taxon>Eubacteriales</taxon>
        <taxon>Oscillospiraceae</taxon>
        <taxon>Youxingia</taxon>
    </lineage>
</organism>
<sequence length="388" mass="42485">MYQISLVTAEEYSLPVLKQAVARHFSLLPQESLRPGMKVTIKPNLIMKGRPEMAATTHPALVKAVILHLRELGIKDITIADSPGGLYSKPLLMGVYEQTGMKAAANECGAMLNTDLGSKVFRIPQGKVCHEFDIIDPIGNADFVINLCKLKTHCMTAMSCGVKNLFGCVPGLLKPQLHYRFPEGEKFAQMLIDLSLLVRPGLTIVDGVDGMEGDGPTGGVPRHMGITAAATAENLYALDLVMCYILGFTPSQVPMVRCAIERELCPKDWRQVDIQGDRNAVRPLENLKKPATKKLNFASALPKPLSAIMDRYQGKLSPRPVIRVKDCIGCGRCAQICPAHTIEITKGKAVIVPSKCIKCFCCHEMCPAKAIDIKSIGFFRLFSKYSES</sequence>
<evidence type="ECO:0000256" key="2">
    <source>
        <dbReference type="ARBA" id="ARBA00013529"/>
    </source>
</evidence>